<dbReference type="KEGG" id="sphh:SDAV_00107"/>
<feature type="transmembrane region" description="Helical" evidence="1">
    <location>
        <begin position="26"/>
        <end position="51"/>
    </location>
</feature>
<accession>A0A345DLN5</accession>
<name>A0A345DLN5_9MOLU</name>
<reference evidence="5" key="1">
    <citation type="submission" date="2018-07" db="EMBL/GenBank/DDBJ databases">
        <title>Complete Genome Sequence of Spiroplasma phoeniceum.</title>
        <authorList>
            <person name="Davis R.E."/>
            <person name="Shao J.Y."/>
            <person name="Zhao Y."/>
            <person name="Silver A."/>
            <person name="Stump z."/>
            <person name="Gasparich G."/>
        </authorList>
    </citation>
    <scope>NUCLEOTIDE SEQUENCE [LARGE SCALE GENOMIC DNA]</scope>
    <source>
        <strain evidence="3 5">P40</strain>
    </source>
</reference>
<organism evidence="2 5">
    <name type="scientific">Spiroplasma phoeniceum P40</name>
    <dbReference type="NCBI Taxonomy" id="1276259"/>
    <lineage>
        <taxon>Bacteria</taxon>
        <taxon>Bacillati</taxon>
        <taxon>Mycoplasmatota</taxon>
        <taxon>Mollicutes</taxon>
        <taxon>Entomoplasmatales</taxon>
        <taxon>Spiroplasmataceae</taxon>
        <taxon>Spiroplasma</taxon>
    </lineage>
</organism>
<keyword evidence="5" id="KW-1185">Reference proteome</keyword>
<dbReference type="EMBL" id="CP031088">
    <property type="protein sequence ID" value="AXF96271.1"/>
    <property type="molecule type" value="Genomic_DNA"/>
</dbReference>
<reference evidence="2" key="2">
    <citation type="submission" date="2018-08" db="EMBL/GenBank/DDBJ databases">
        <title>Complete Genome Sequence of Spiroplasma phoeniceum.</title>
        <authorList>
            <person name="Davis R.E."/>
            <person name="Shao J.Y."/>
            <person name="Zhao Y."/>
            <person name="Silver A."/>
            <person name="Stump z."/>
            <person name="Gasparich G."/>
        </authorList>
    </citation>
    <scope>NUCLEOTIDE SEQUENCE</scope>
    <source>
        <strain evidence="2 5">P40</strain>
    </source>
</reference>
<dbReference type="EMBL" id="CP031088">
    <property type="protein sequence ID" value="AXF96368.1"/>
    <property type="molecule type" value="Genomic_DNA"/>
</dbReference>
<evidence type="ECO:0000313" key="3">
    <source>
        <dbReference type="EMBL" id="AXF96271.1"/>
    </source>
</evidence>
<evidence type="ECO:0000313" key="4">
    <source>
        <dbReference type="EMBL" id="AXF96368.1"/>
    </source>
</evidence>
<keyword evidence="1" id="KW-0812">Transmembrane</keyword>
<dbReference type="KEGG" id="sphh:SDAV_001304"/>
<evidence type="ECO:0000313" key="5">
    <source>
        <dbReference type="Proteomes" id="UP000253689"/>
    </source>
</evidence>
<dbReference type="KEGG" id="sphh:SDAV_001401"/>
<dbReference type="Proteomes" id="UP000253689">
    <property type="component" value="Chromosome"/>
</dbReference>
<dbReference type="EMBL" id="CP031088">
    <property type="protein sequence ID" value="AXF95123.1"/>
    <property type="molecule type" value="Genomic_DNA"/>
</dbReference>
<protein>
    <submittedName>
        <fullName evidence="2">Spiroplasma plectrovirus-related protein</fullName>
    </submittedName>
</protein>
<gene>
    <name evidence="2" type="ORF">SDAV_00107</name>
    <name evidence="3" type="ORF">SDAV_001304</name>
    <name evidence="4" type="ORF">SDAV_001401</name>
</gene>
<dbReference type="AlphaFoldDB" id="A0A345DLN5"/>
<sequence>MQSVWDLYYEFMTIIFGVNHPAILDIVIFVVFLILVFGMLFLILSCIFRWIK</sequence>
<evidence type="ECO:0000256" key="1">
    <source>
        <dbReference type="SAM" id="Phobius"/>
    </source>
</evidence>
<proteinExistence type="predicted"/>
<keyword evidence="1" id="KW-0472">Membrane</keyword>
<keyword evidence="1" id="KW-1133">Transmembrane helix</keyword>
<evidence type="ECO:0000313" key="2">
    <source>
        <dbReference type="EMBL" id="AXF95123.1"/>
    </source>
</evidence>